<gene>
    <name evidence="9" type="ORF">GCM10022216_35360</name>
</gene>
<keyword evidence="10" id="KW-1185">Reference proteome</keyword>
<name>A0ABP7Z708_9SPHI</name>
<proteinExistence type="inferred from homology"/>
<dbReference type="InterPro" id="IPR033985">
    <property type="entry name" value="SusD-like_N"/>
</dbReference>
<evidence type="ECO:0000256" key="6">
    <source>
        <dbReference type="SAM" id="SignalP"/>
    </source>
</evidence>
<dbReference type="EMBL" id="BAAAZI010000016">
    <property type="protein sequence ID" value="GAA4148485.1"/>
    <property type="molecule type" value="Genomic_DNA"/>
</dbReference>
<evidence type="ECO:0000256" key="5">
    <source>
        <dbReference type="ARBA" id="ARBA00023237"/>
    </source>
</evidence>
<feature type="signal peptide" evidence="6">
    <location>
        <begin position="1"/>
        <end position="22"/>
    </location>
</feature>
<dbReference type="Proteomes" id="UP001500101">
    <property type="component" value="Unassembled WGS sequence"/>
</dbReference>
<dbReference type="Pfam" id="PF07980">
    <property type="entry name" value="SusD_RagB"/>
    <property type="match status" value="1"/>
</dbReference>
<dbReference type="RefSeq" id="WP_344676067.1">
    <property type="nucleotide sequence ID" value="NZ_BAAAZI010000016.1"/>
</dbReference>
<evidence type="ECO:0000256" key="3">
    <source>
        <dbReference type="ARBA" id="ARBA00022729"/>
    </source>
</evidence>
<dbReference type="SUPFAM" id="SSF48452">
    <property type="entry name" value="TPR-like"/>
    <property type="match status" value="1"/>
</dbReference>
<feature type="domain" description="RagB/SusD" evidence="7">
    <location>
        <begin position="359"/>
        <end position="471"/>
    </location>
</feature>
<dbReference type="PROSITE" id="PS51257">
    <property type="entry name" value="PROKAR_LIPOPROTEIN"/>
    <property type="match status" value="1"/>
</dbReference>
<comment type="caution">
    <text evidence="9">The sequence shown here is derived from an EMBL/GenBank/DDBJ whole genome shotgun (WGS) entry which is preliminary data.</text>
</comment>
<evidence type="ECO:0000259" key="7">
    <source>
        <dbReference type="Pfam" id="PF07980"/>
    </source>
</evidence>
<dbReference type="Gene3D" id="1.25.40.390">
    <property type="match status" value="1"/>
</dbReference>
<accession>A0ABP7Z708</accession>
<comment type="similarity">
    <text evidence="2">Belongs to the SusD family.</text>
</comment>
<evidence type="ECO:0000256" key="1">
    <source>
        <dbReference type="ARBA" id="ARBA00004442"/>
    </source>
</evidence>
<keyword evidence="4" id="KW-0472">Membrane</keyword>
<dbReference type="Pfam" id="PF14322">
    <property type="entry name" value="SusD-like_3"/>
    <property type="match status" value="1"/>
</dbReference>
<evidence type="ECO:0000256" key="4">
    <source>
        <dbReference type="ARBA" id="ARBA00023136"/>
    </source>
</evidence>
<dbReference type="InterPro" id="IPR011990">
    <property type="entry name" value="TPR-like_helical_dom_sf"/>
</dbReference>
<protein>
    <submittedName>
        <fullName evidence="9">RagB/SusD family nutrient uptake outer membrane protein</fullName>
    </submittedName>
</protein>
<sequence>MKRKLYIIIILTLFLSSCSKFLETSPDQRAELDTPEKIAELITSAYPQANYIPFMEAASDNAGDKGAGRSSNDPLNMNPWKYMDIDSRDLDSPTFYWYQAYKAIAAANHALQAIERLGLNAQTRPLKGEALIARAYAHHMLIILFSKSYNPSSADTDPGIPYVTVPEHEVLKKYERKTVQYVYEMIEKDIVEGMPLLDDSRFMVPKFHFTKSAAHAFAARFYLFKQDFKKSAEHAEASLGNDLKIYIRPINSPALIQMEYFTKQQWYTGPDNPSNLLVVEVPTIWGRTYPGNRYGMTFKIYNDLFLKGNITSGIYNYSFFGGSDLVLHTPKFKEHFVTSSVNSTYGVPYNMLPILTVDELLLNWAEALAELGQYDKAIGLLNDFISHKVVFDNYTTVYVPELHNLHPSKINVYYGSQDLRENIIKTVLDFKRVEFIFEGLRWFDIVRKNIVVEHVSFDEKETYYLESNSLKRMFQLPPEVISSGIQPNPR</sequence>
<organism evidence="9 10">
    <name type="scientific">Sphingobacterium kyonggiense</name>
    <dbReference type="NCBI Taxonomy" id="714075"/>
    <lineage>
        <taxon>Bacteria</taxon>
        <taxon>Pseudomonadati</taxon>
        <taxon>Bacteroidota</taxon>
        <taxon>Sphingobacteriia</taxon>
        <taxon>Sphingobacteriales</taxon>
        <taxon>Sphingobacteriaceae</taxon>
        <taxon>Sphingobacterium</taxon>
    </lineage>
</organism>
<dbReference type="InterPro" id="IPR012944">
    <property type="entry name" value="SusD_RagB_dom"/>
</dbReference>
<reference evidence="10" key="1">
    <citation type="journal article" date="2019" name="Int. J. Syst. Evol. Microbiol.">
        <title>The Global Catalogue of Microorganisms (GCM) 10K type strain sequencing project: providing services to taxonomists for standard genome sequencing and annotation.</title>
        <authorList>
            <consortium name="The Broad Institute Genomics Platform"/>
            <consortium name="The Broad Institute Genome Sequencing Center for Infectious Disease"/>
            <person name="Wu L."/>
            <person name="Ma J."/>
        </authorList>
    </citation>
    <scope>NUCLEOTIDE SEQUENCE [LARGE SCALE GENOMIC DNA]</scope>
    <source>
        <strain evidence="10">JCM 16704</strain>
    </source>
</reference>
<feature type="domain" description="SusD-like N-terminal" evidence="8">
    <location>
        <begin position="20"/>
        <end position="223"/>
    </location>
</feature>
<keyword evidence="3 6" id="KW-0732">Signal</keyword>
<comment type="subcellular location">
    <subcellularLocation>
        <location evidence="1">Cell outer membrane</location>
    </subcellularLocation>
</comment>
<evidence type="ECO:0000313" key="9">
    <source>
        <dbReference type="EMBL" id="GAA4148485.1"/>
    </source>
</evidence>
<feature type="chain" id="PRO_5045785366" evidence="6">
    <location>
        <begin position="23"/>
        <end position="490"/>
    </location>
</feature>
<keyword evidence="5" id="KW-0998">Cell outer membrane</keyword>
<evidence type="ECO:0000256" key="2">
    <source>
        <dbReference type="ARBA" id="ARBA00006275"/>
    </source>
</evidence>
<evidence type="ECO:0000313" key="10">
    <source>
        <dbReference type="Proteomes" id="UP001500101"/>
    </source>
</evidence>
<evidence type="ECO:0000259" key="8">
    <source>
        <dbReference type="Pfam" id="PF14322"/>
    </source>
</evidence>